<dbReference type="SMART" id="SM01130">
    <property type="entry name" value="DHDPS"/>
    <property type="match status" value="1"/>
</dbReference>
<organism evidence="9 10">
    <name type="scientific">Rhodoferax aquaticus</name>
    <dbReference type="NCBI Taxonomy" id="2527691"/>
    <lineage>
        <taxon>Bacteria</taxon>
        <taxon>Pseudomonadati</taxon>
        <taxon>Pseudomonadota</taxon>
        <taxon>Betaproteobacteria</taxon>
        <taxon>Burkholderiales</taxon>
        <taxon>Comamonadaceae</taxon>
        <taxon>Rhodoferax</taxon>
    </lineage>
</organism>
<evidence type="ECO:0000256" key="6">
    <source>
        <dbReference type="PIRNR" id="PIRNR001365"/>
    </source>
</evidence>
<evidence type="ECO:0000256" key="3">
    <source>
        <dbReference type="ARBA" id="ARBA00023239"/>
    </source>
</evidence>
<dbReference type="InterPro" id="IPR020624">
    <property type="entry name" value="Schiff_base-form_aldolases_CS"/>
</dbReference>
<protein>
    <recommendedName>
        <fullName evidence="11">N-acetylneuraminate lyase</fullName>
    </recommendedName>
</protein>
<feature type="binding site" evidence="8">
    <location>
        <position position="50"/>
    </location>
    <ligand>
        <name>pyruvate</name>
        <dbReference type="ChEBI" id="CHEBI:15361"/>
    </ligand>
</feature>
<reference evidence="10" key="2">
    <citation type="journal article" date="2020" name="Int. J. Syst. Evol. Microbiol.">
        <title>Genomic insights into a novel species Rhodoferax aquaticus sp. nov., isolated from freshwater.</title>
        <authorList>
            <person name="Li T."/>
            <person name="Zhuo Y."/>
            <person name="Jin C.Z."/>
            <person name="Wu X."/>
            <person name="Ko S.R."/>
            <person name="Jin F.J."/>
            <person name="Ahn C.Y."/>
            <person name="Oh H.M."/>
            <person name="Lee H.G."/>
            <person name="Jin L."/>
        </authorList>
    </citation>
    <scope>NUCLEOTIDE SEQUENCE [LARGE SCALE GENOMIC DNA]</scope>
    <source>
        <strain evidence="10">Gr-4</strain>
    </source>
</reference>
<comment type="subcellular location">
    <subcellularLocation>
        <location evidence="1">Cytoplasm</location>
    </subcellularLocation>
</comment>
<evidence type="ECO:0008006" key="11">
    <source>
        <dbReference type="Google" id="ProtNLM"/>
    </source>
</evidence>
<dbReference type="Proteomes" id="UP000317365">
    <property type="component" value="Chromosome"/>
</dbReference>
<evidence type="ECO:0000256" key="2">
    <source>
        <dbReference type="ARBA" id="ARBA00022490"/>
    </source>
</evidence>
<dbReference type="GO" id="GO:0005737">
    <property type="term" value="C:cytoplasm"/>
    <property type="evidence" value="ECO:0007669"/>
    <property type="project" value="UniProtKB-SubCell"/>
</dbReference>
<name>A0A515ER51_9BURK</name>
<comment type="similarity">
    <text evidence="6">Belongs to the DapA family.</text>
</comment>
<keyword evidence="5" id="KW-0119">Carbohydrate metabolism</keyword>
<dbReference type="PANTHER" id="PTHR12128">
    <property type="entry name" value="DIHYDRODIPICOLINATE SYNTHASE"/>
    <property type="match status" value="1"/>
</dbReference>
<dbReference type="PRINTS" id="PR00146">
    <property type="entry name" value="DHPICSNTHASE"/>
</dbReference>
<evidence type="ECO:0000256" key="5">
    <source>
        <dbReference type="ARBA" id="ARBA00023277"/>
    </source>
</evidence>
<feature type="binding site" evidence="8">
    <location>
        <position position="212"/>
    </location>
    <ligand>
        <name>pyruvate</name>
        <dbReference type="ChEBI" id="CHEBI:15361"/>
    </ligand>
</feature>
<dbReference type="Pfam" id="PF00701">
    <property type="entry name" value="DHDPS"/>
    <property type="match status" value="1"/>
</dbReference>
<evidence type="ECO:0000256" key="8">
    <source>
        <dbReference type="PIRSR" id="PIRSR001365-2"/>
    </source>
</evidence>
<dbReference type="RefSeq" id="WP_142812263.1">
    <property type="nucleotide sequence ID" value="NZ_CP036282.1"/>
</dbReference>
<proteinExistence type="inferred from homology"/>
<gene>
    <name evidence="9" type="ORF">EXZ61_13510</name>
</gene>
<dbReference type="InterPro" id="IPR013785">
    <property type="entry name" value="Aldolase_TIM"/>
</dbReference>
<feature type="active site" description="Schiff-base intermediate with substrate" evidence="7">
    <location>
        <position position="170"/>
    </location>
</feature>
<dbReference type="GO" id="GO:0016829">
    <property type="term" value="F:lyase activity"/>
    <property type="evidence" value="ECO:0007669"/>
    <property type="project" value="UniProtKB-KW"/>
</dbReference>
<evidence type="ECO:0000313" key="10">
    <source>
        <dbReference type="Proteomes" id="UP000317365"/>
    </source>
</evidence>
<dbReference type="PIRSF" id="PIRSF001365">
    <property type="entry name" value="DHDPS"/>
    <property type="match status" value="1"/>
</dbReference>
<dbReference type="AlphaFoldDB" id="A0A515ER51"/>
<dbReference type="PROSITE" id="PS00665">
    <property type="entry name" value="DHDPS_1"/>
    <property type="match status" value="1"/>
</dbReference>
<evidence type="ECO:0000256" key="1">
    <source>
        <dbReference type="ARBA" id="ARBA00004496"/>
    </source>
</evidence>
<sequence>MSEKFWMTGLVPATFTPMHQDGSLNLAQTAPIVERLVKHKIQSIFVCGTTGEGSSLSTAERKATLEAYVTASKGRIAAVAHVGHTALADACDLAAHAQSIGAAAVSALPPFYMRPANVSELVDNMAAIAAAAPKLPFYYYHIPGLSGVTLDMVEFLKQAGTRIPNLAGIKYTAPTLYEFQSCAALEGGRYNMVFGVDEMLLSGIASGAVGAVGSTYNLAPALYHQIQAAFAQGDHAQAQRLQLLSAHMVEAVKKFRPLPALKSMMKLTGIDCGPTRLPLVAMRDAEFNALSKNLDALGFPQWMA</sequence>
<evidence type="ECO:0000256" key="4">
    <source>
        <dbReference type="ARBA" id="ARBA00023270"/>
    </source>
</evidence>
<dbReference type="Gene3D" id="3.20.20.70">
    <property type="entry name" value="Aldolase class I"/>
    <property type="match status" value="1"/>
</dbReference>
<evidence type="ECO:0000256" key="7">
    <source>
        <dbReference type="PIRSR" id="PIRSR001365-1"/>
    </source>
</evidence>
<dbReference type="InterPro" id="IPR002220">
    <property type="entry name" value="DapA-like"/>
</dbReference>
<dbReference type="PANTHER" id="PTHR12128:SF21">
    <property type="entry name" value="N-ACETYLNEURAMINATE LYASE"/>
    <property type="match status" value="1"/>
</dbReference>
<dbReference type="EMBL" id="CP036282">
    <property type="protein sequence ID" value="QDL55103.1"/>
    <property type="molecule type" value="Genomic_DNA"/>
</dbReference>
<keyword evidence="10" id="KW-1185">Reference proteome</keyword>
<dbReference type="KEGG" id="rhg:EXZ61_13510"/>
<keyword evidence="3 6" id="KW-0456">Lyase</keyword>
<keyword evidence="2" id="KW-0963">Cytoplasm</keyword>
<evidence type="ECO:0000313" key="9">
    <source>
        <dbReference type="EMBL" id="QDL55103.1"/>
    </source>
</evidence>
<keyword evidence="4" id="KW-0704">Schiff base</keyword>
<accession>A0A515ER51</accession>
<feature type="active site" description="Proton donor/acceptor" evidence="7">
    <location>
        <position position="140"/>
    </location>
</feature>
<reference evidence="10" key="1">
    <citation type="submission" date="2019-02" db="EMBL/GenBank/DDBJ databases">
        <title>Complete genome sequence of Rhodoferax sp. Gr-4.</title>
        <authorList>
            <person name="Jin L."/>
        </authorList>
    </citation>
    <scope>NUCLEOTIDE SEQUENCE [LARGE SCALE GENOMIC DNA]</scope>
    <source>
        <strain evidence="10">Gr-4</strain>
    </source>
</reference>
<dbReference type="SUPFAM" id="SSF51569">
    <property type="entry name" value="Aldolase"/>
    <property type="match status" value="1"/>
</dbReference>